<dbReference type="InterPro" id="IPR027417">
    <property type="entry name" value="P-loop_NTPase"/>
</dbReference>
<feature type="region of interest" description="Disordered" evidence="12">
    <location>
        <begin position="453"/>
        <end position="505"/>
    </location>
</feature>
<dbReference type="Pfam" id="PF26142">
    <property type="entry name" value="DD_DDX21-DDX50"/>
    <property type="match status" value="1"/>
</dbReference>
<dbReference type="PROSITE" id="PS51194">
    <property type="entry name" value="HELICASE_CTER"/>
    <property type="match status" value="1"/>
</dbReference>
<dbReference type="GO" id="GO:0005730">
    <property type="term" value="C:nucleolus"/>
    <property type="evidence" value="ECO:0007669"/>
    <property type="project" value="UniProtKB-SubCell"/>
</dbReference>
<evidence type="ECO:0000256" key="1">
    <source>
        <dbReference type="ARBA" id="ARBA00004496"/>
    </source>
</evidence>
<feature type="domain" description="Helicase ATP-binding" evidence="13">
    <location>
        <begin position="1"/>
        <end position="131"/>
    </location>
</feature>
<dbReference type="Gene3D" id="3.40.50.300">
    <property type="entry name" value="P-loop containing nucleotide triphosphate hydrolases"/>
    <property type="match status" value="2"/>
</dbReference>
<sequence>MAPTRELAIQVQKDFQDISQGLSSVCIYGGTSYYPQERSMRNGLDIVVGTPGRIMDHIEKGNLKLNAVDHVVLDEVDQMLDMGFAPIVEKILSYVYTEGREFPPQTMLFSATCPPWVTTTSRKYMRPDQTEHVDTIGKSTVRTATTVEHLAIRCQYSDRAECIGNVVQMYSGQHGRAMIFTDTKKEANELVVCESLQQQKAQVLHGDIEQRQREITLKAYRDGTVRCLVATNVAARGLDIPEIDLVIQSSPPSDIDSYIHRSGRTGRAGRTGVCVCFYKPREDGMIKKVERVAGIKFKLIGPPQPKDIVKASISDAVASLELVDKKLTTDFLKHAEEVASKHEGGALEALAAALAFMSGAAALKSRSLLNAQENFTTWHLQTQFEIHYSGFVFSAIEKAVGHEIREKIVGMRLTADKMGAVFDLPNDCTAYMEETWEDDASLVLQPAQDLPPLLERPESARSNNRGFSNNRRGGGFNRNGGSNQQRSFGRSAGRNGGFKRRFGDR</sequence>
<dbReference type="GO" id="GO:0003723">
    <property type="term" value="F:RNA binding"/>
    <property type="evidence" value="ECO:0007669"/>
    <property type="project" value="UniProtKB-KW"/>
</dbReference>
<dbReference type="SUPFAM" id="SSF54928">
    <property type="entry name" value="RNA-binding domain, RBD"/>
    <property type="match status" value="1"/>
</dbReference>
<dbReference type="InterPro" id="IPR001650">
    <property type="entry name" value="Helicase_C-like"/>
</dbReference>
<dbReference type="CDD" id="cd18787">
    <property type="entry name" value="SF2_C_DEAD"/>
    <property type="match status" value="1"/>
</dbReference>
<dbReference type="Pfam" id="PF08152">
    <property type="entry name" value="GUCT"/>
    <property type="match status" value="1"/>
</dbReference>
<keyword evidence="8" id="KW-0347">Helicase</keyword>
<comment type="subcellular location">
    <subcellularLocation>
        <location evidence="1">Cytoplasm</location>
    </subcellularLocation>
    <subcellularLocation>
        <location evidence="2">Nucleus</location>
        <location evidence="2">Nucleolus</location>
    </subcellularLocation>
</comment>
<dbReference type="InterPro" id="IPR012562">
    <property type="entry name" value="GUCT"/>
</dbReference>
<dbReference type="CDD" id="cd12937">
    <property type="entry name" value="GUCT_RH7_like"/>
    <property type="match status" value="1"/>
</dbReference>
<keyword evidence="10" id="KW-0694">RNA-binding</keyword>
<name>H2YNV7_CIOSA</name>
<dbReference type="OMA" id="IQYFIPA"/>
<evidence type="ECO:0000256" key="4">
    <source>
        <dbReference type="ARBA" id="ARBA00012552"/>
    </source>
</evidence>
<dbReference type="Pfam" id="PF00271">
    <property type="entry name" value="Helicase_C"/>
    <property type="match status" value="1"/>
</dbReference>
<feature type="domain" description="Helicase C-terminal" evidence="14">
    <location>
        <begin position="165"/>
        <end position="309"/>
    </location>
</feature>
<dbReference type="GO" id="GO:0003724">
    <property type="term" value="F:RNA helicase activity"/>
    <property type="evidence" value="ECO:0007669"/>
    <property type="project" value="UniProtKB-EC"/>
</dbReference>
<evidence type="ECO:0000256" key="10">
    <source>
        <dbReference type="ARBA" id="ARBA00022884"/>
    </source>
</evidence>
<dbReference type="InterPro" id="IPR014001">
    <property type="entry name" value="Helicase_ATP-bd"/>
</dbReference>
<evidence type="ECO:0000256" key="5">
    <source>
        <dbReference type="ARBA" id="ARBA00022490"/>
    </source>
</evidence>
<keyword evidence="5" id="KW-0963">Cytoplasm</keyword>
<dbReference type="SMART" id="SM00490">
    <property type="entry name" value="HELICc"/>
    <property type="match status" value="1"/>
</dbReference>
<dbReference type="Proteomes" id="UP000007875">
    <property type="component" value="Unassembled WGS sequence"/>
</dbReference>
<evidence type="ECO:0000256" key="2">
    <source>
        <dbReference type="ARBA" id="ARBA00004604"/>
    </source>
</evidence>
<organism evidence="15 16">
    <name type="scientific">Ciona savignyi</name>
    <name type="common">Pacific transparent sea squirt</name>
    <dbReference type="NCBI Taxonomy" id="51511"/>
    <lineage>
        <taxon>Eukaryota</taxon>
        <taxon>Metazoa</taxon>
        <taxon>Chordata</taxon>
        <taxon>Tunicata</taxon>
        <taxon>Ascidiacea</taxon>
        <taxon>Phlebobranchia</taxon>
        <taxon>Cionidae</taxon>
        <taxon>Ciona</taxon>
    </lineage>
</organism>
<dbReference type="GO" id="GO:0005524">
    <property type="term" value="F:ATP binding"/>
    <property type="evidence" value="ECO:0007669"/>
    <property type="project" value="UniProtKB-KW"/>
</dbReference>
<evidence type="ECO:0000313" key="15">
    <source>
        <dbReference type="Ensembl" id="ENSCSAVP00000007015.1"/>
    </source>
</evidence>
<dbReference type="Gene3D" id="3.30.70.2280">
    <property type="match status" value="1"/>
</dbReference>
<evidence type="ECO:0000256" key="6">
    <source>
        <dbReference type="ARBA" id="ARBA00022741"/>
    </source>
</evidence>
<evidence type="ECO:0000256" key="11">
    <source>
        <dbReference type="ARBA" id="ARBA00023242"/>
    </source>
</evidence>
<dbReference type="HOGENOM" id="CLU_003041_20_0_1"/>
<evidence type="ECO:0000313" key="16">
    <source>
        <dbReference type="Proteomes" id="UP000007875"/>
    </source>
</evidence>
<comment type="similarity">
    <text evidence="3">Belongs to the DEAD box helicase family. DDX21/DDX50 subfamily.</text>
</comment>
<dbReference type="InterPro" id="IPR059027">
    <property type="entry name" value="DD_DDX21-DDX50"/>
</dbReference>
<dbReference type="GeneTree" id="ENSGT00940000168745"/>
<dbReference type="Pfam" id="PF00270">
    <property type="entry name" value="DEAD"/>
    <property type="match status" value="1"/>
</dbReference>
<dbReference type="SMART" id="SM00487">
    <property type="entry name" value="DEXDc"/>
    <property type="match status" value="1"/>
</dbReference>
<dbReference type="STRING" id="51511.ENSCSAVP00000007015"/>
<evidence type="ECO:0000256" key="3">
    <source>
        <dbReference type="ARBA" id="ARBA00006517"/>
    </source>
</evidence>
<dbReference type="InParanoid" id="H2YNV7"/>
<evidence type="ECO:0000256" key="8">
    <source>
        <dbReference type="ARBA" id="ARBA00022806"/>
    </source>
</evidence>
<dbReference type="GO" id="GO:0005829">
    <property type="term" value="C:cytosol"/>
    <property type="evidence" value="ECO:0007669"/>
    <property type="project" value="TreeGrafter"/>
</dbReference>
<reference evidence="15" key="2">
    <citation type="submission" date="2025-08" db="UniProtKB">
        <authorList>
            <consortium name="Ensembl"/>
        </authorList>
    </citation>
    <scope>IDENTIFICATION</scope>
</reference>
<dbReference type="PANTHER" id="PTHR47959">
    <property type="entry name" value="ATP-DEPENDENT RNA HELICASE RHLE-RELATED"/>
    <property type="match status" value="1"/>
</dbReference>
<keyword evidence="16" id="KW-1185">Reference proteome</keyword>
<keyword evidence="6" id="KW-0547">Nucleotide-binding</keyword>
<dbReference type="AlphaFoldDB" id="H2YNV7"/>
<evidence type="ECO:0000256" key="12">
    <source>
        <dbReference type="SAM" id="MobiDB-lite"/>
    </source>
</evidence>
<dbReference type="InterPro" id="IPR050079">
    <property type="entry name" value="DEAD_box_RNA_helicase"/>
</dbReference>
<dbReference type="PROSITE" id="PS51192">
    <property type="entry name" value="HELICASE_ATP_BIND_1"/>
    <property type="match status" value="1"/>
</dbReference>
<dbReference type="PANTHER" id="PTHR47959:SF19">
    <property type="entry name" value="NUCLEOLAR RNA HELICASE 2-A"/>
    <property type="match status" value="1"/>
</dbReference>
<accession>H2YNV7</accession>
<protein>
    <recommendedName>
        <fullName evidence="4">RNA helicase</fullName>
        <ecNumber evidence="4">3.6.4.13</ecNumber>
    </recommendedName>
</protein>
<dbReference type="FunCoup" id="H2YNV7">
    <property type="interactions" value="124"/>
</dbReference>
<keyword evidence="9" id="KW-0067">ATP-binding</keyword>
<evidence type="ECO:0000256" key="9">
    <source>
        <dbReference type="ARBA" id="ARBA00022840"/>
    </source>
</evidence>
<feature type="compositionally biased region" description="Low complexity" evidence="12">
    <location>
        <begin position="461"/>
        <end position="471"/>
    </location>
</feature>
<dbReference type="GO" id="GO:0016787">
    <property type="term" value="F:hydrolase activity"/>
    <property type="evidence" value="ECO:0007669"/>
    <property type="project" value="UniProtKB-KW"/>
</dbReference>
<dbReference type="InterPro" id="IPR011545">
    <property type="entry name" value="DEAD/DEAH_box_helicase_dom"/>
</dbReference>
<proteinExistence type="inferred from homology"/>
<dbReference type="SUPFAM" id="SSF52540">
    <property type="entry name" value="P-loop containing nucleoside triphosphate hydrolases"/>
    <property type="match status" value="1"/>
</dbReference>
<evidence type="ECO:0000259" key="13">
    <source>
        <dbReference type="PROSITE" id="PS51192"/>
    </source>
</evidence>
<reference evidence="15" key="3">
    <citation type="submission" date="2025-09" db="UniProtKB">
        <authorList>
            <consortium name="Ensembl"/>
        </authorList>
    </citation>
    <scope>IDENTIFICATION</scope>
</reference>
<dbReference type="EC" id="3.6.4.13" evidence="4"/>
<keyword evidence="7" id="KW-0378">Hydrolase</keyword>
<evidence type="ECO:0000256" key="7">
    <source>
        <dbReference type="ARBA" id="ARBA00022801"/>
    </source>
</evidence>
<reference evidence="16" key="1">
    <citation type="submission" date="2003-08" db="EMBL/GenBank/DDBJ databases">
        <authorList>
            <person name="Birren B."/>
            <person name="Nusbaum C."/>
            <person name="Abebe A."/>
            <person name="Abouelleil A."/>
            <person name="Adekoya E."/>
            <person name="Ait-zahra M."/>
            <person name="Allen N."/>
            <person name="Allen T."/>
            <person name="An P."/>
            <person name="Anderson M."/>
            <person name="Anderson S."/>
            <person name="Arachchi H."/>
            <person name="Armbruster J."/>
            <person name="Bachantsang P."/>
            <person name="Baldwin J."/>
            <person name="Barry A."/>
            <person name="Bayul T."/>
            <person name="Blitshsteyn B."/>
            <person name="Bloom T."/>
            <person name="Blye J."/>
            <person name="Boguslavskiy L."/>
            <person name="Borowsky M."/>
            <person name="Boukhgalter B."/>
            <person name="Brunache A."/>
            <person name="Butler J."/>
            <person name="Calixte N."/>
            <person name="Calvo S."/>
            <person name="Camarata J."/>
            <person name="Campo K."/>
            <person name="Chang J."/>
            <person name="Cheshatsang Y."/>
            <person name="Citroen M."/>
            <person name="Collymore A."/>
            <person name="Considine T."/>
            <person name="Cook A."/>
            <person name="Cooke P."/>
            <person name="Corum B."/>
            <person name="Cuomo C."/>
            <person name="David R."/>
            <person name="Dawoe T."/>
            <person name="Degray S."/>
            <person name="Dodge S."/>
            <person name="Dooley K."/>
            <person name="Dorje P."/>
            <person name="Dorjee K."/>
            <person name="Dorris L."/>
            <person name="Duffey N."/>
            <person name="Dupes A."/>
            <person name="Elkins T."/>
            <person name="Engels R."/>
            <person name="Erickson J."/>
            <person name="Farina A."/>
            <person name="Faro S."/>
            <person name="Ferreira P."/>
            <person name="Fischer H."/>
            <person name="Fitzgerald M."/>
            <person name="Foley K."/>
            <person name="Gage D."/>
            <person name="Galagan J."/>
            <person name="Gearin G."/>
            <person name="Gnerre S."/>
            <person name="Gnirke A."/>
            <person name="Goyette A."/>
            <person name="Graham J."/>
            <person name="Grandbois E."/>
            <person name="Gyaltsen K."/>
            <person name="Hafez N."/>
            <person name="Hagopian D."/>
            <person name="Hagos B."/>
            <person name="Hall J."/>
            <person name="Hatcher B."/>
            <person name="Heller A."/>
            <person name="Higgins H."/>
            <person name="Honan T."/>
            <person name="Horn A."/>
            <person name="Houde N."/>
            <person name="Hughes L."/>
            <person name="Hulme W."/>
            <person name="Husby E."/>
            <person name="Iliev I."/>
            <person name="Jaffe D."/>
            <person name="Jones C."/>
            <person name="Kamal M."/>
            <person name="Kamat A."/>
            <person name="Kamvysselis M."/>
            <person name="Karlsson E."/>
            <person name="Kells C."/>
            <person name="Kieu A."/>
            <person name="Kisner P."/>
            <person name="Kodira C."/>
            <person name="Kulbokas E."/>
            <person name="Labutti K."/>
            <person name="Lama D."/>
            <person name="Landers T."/>
            <person name="Leger J."/>
            <person name="Levine S."/>
            <person name="Lewis D."/>
            <person name="Lewis T."/>
            <person name="Lindblad-toh K."/>
            <person name="Liu X."/>
            <person name="Lokyitsang T."/>
            <person name="Lokyitsang Y."/>
            <person name="Lucien O."/>
            <person name="Lui A."/>
            <person name="Ma L.J."/>
            <person name="Mabbitt R."/>
            <person name="Macdonald J."/>
            <person name="Maclean C."/>
            <person name="Major J."/>
            <person name="Manning J."/>
            <person name="Marabella R."/>
            <person name="Maru K."/>
            <person name="Matthews C."/>
            <person name="Mauceli E."/>
            <person name="Mccarthy M."/>
            <person name="Mcdonough S."/>
            <person name="Mcghee T."/>
            <person name="Meldrim J."/>
            <person name="Meneus L."/>
            <person name="Mesirov J."/>
            <person name="Mihalev A."/>
            <person name="Mihova T."/>
            <person name="Mikkelsen T."/>
            <person name="Mlenga V."/>
            <person name="Moru K."/>
            <person name="Mozes J."/>
            <person name="Mulrain L."/>
            <person name="Munson G."/>
            <person name="Naylor J."/>
            <person name="Newes C."/>
            <person name="Nguyen C."/>
            <person name="Nguyen N."/>
            <person name="Nguyen T."/>
            <person name="Nicol R."/>
            <person name="Nielsen C."/>
            <person name="Nizzari M."/>
            <person name="Norbu C."/>
            <person name="Norbu N."/>
            <person name="O'donnell P."/>
            <person name="Okoawo O."/>
            <person name="O'leary S."/>
            <person name="Omotosho B."/>
            <person name="O'neill K."/>
            <person name="Osman S."/>
            <person name="Parker S."/>
            <person name="Perrin D."/>
            <person name="Phunkhang P."/>
            <person name="Piqani B."/>
            <person name="Purcell S."/>
            <person name="Rachupka T."/>
            <person name="Ramasamy U."/>
            <person name="Rameau R."/>
            <person name="Ray V."/>
            <person name="Raymond C."/>
            <person name="Retta R."/>
            <person name="Richardson S."/>
            <person name="Rise C."/>
            <person name="Rodriguez J."/>
            <person name="Rogers J."/>
            <person name="Rogov P."/>
            <person name="Rutman M."/>
            <person name="Schupbach R."/>
            <person name="Seaman C."/>
            <person name="Settipalli S."/>
            <person name="Sharpe T."/>
            <person name="Sheridan J."/>
            <person name="Sherpa N."/>
            <person name="Shi J."/>
            <person name="Smirnov S."/>
            <person name="Smith C."/>
            <person name="Sougnez C."/>
            <person name="Spencer B."/>
            <person name="Stalker J."/>
            <person name="Stange-thomann N."/>
            <person name="Stavropoulos S."/>
            <person name="Stetson K."/>
            <person name="Stone C."/>
            <person name="Stone S."/>
            <person name="Stubbs M."/>
            <person name="Talamas J."/>
            <person name="Tchuinga P."/>
            <person name="Tenzing P."/>
            <person name="Tesfaye S."/>
            <person name="Theodore J."/>
            <person name="Thoulutsang Y."/>
            <person name="Topham K."/>
            <person name="Towey S."/>
            <person name="Tsamla T."/>
            <person name="Tsomo N."/>
            <person name="Vallee D."/>
            <person name="Vassiliev H."/>
            <person name="Venkataraman V."/>
            <person name="Vinson J."/>
            <person name="Vo A."/>
            <person name="Wade C."/>
            <person name="Wang S."/>
            <person name="Wangchuk T."/>
            <person name="Wangdi T."/>
            <person name="Whittaker C."/>
            <person name="Wilkinson J."/>
            <person name="Wu Y."/>
            <person name="Wyman D."/>
            <person name="Yadav S."/>
            <person name="Yang S."/>
            <person name="Yang X."/>
            <person name="Yeager S."/>
            <person name="Yee E."/>
            <person name="Young G."/>
            <person name="Zainoun J."/>
            <person name="Zembeck L."/>
            <person name="Zimmer A."/>
            <person name="Zody M."/>
            <person name="Lander E."/>
        </authorList>
    </citation>
    <scope>NUCLEOTIDE SEQUENCE [LARGE SCALE GENOMIC DNA]</scope>
</reference>
<dbReference type="InterPro" id="IPR035979">
    <property type="entry name" value="RBD_domain_sf"/>
</dbReference>
<keyword evidence="11" id="KW-0539">Nucleus</keyword>
<dbReference type="Ensembl" id="ENSCSAVT00000007105.1">
    <property type="protein sequence ID" value="ENSCSAVP00000007015.1"/>
    <property type="gene ID" value="ENSCSAVG00000004191.1"/>
</dbReference>
<dbReference type="eggNOG" id="KOG0331">
    <property type="taxonomic scope" value="Eukaryota"/>
</dbReference>
<evidence type="ECO:0000259" key="14">
    <source>
        <dbReference type="PROSITE" id="PS51194"/>
    </source>
</evidence>